<dbReference type="SUPFAM" id="SSF51101">
    <property type="entry name" value="Mannose-binding lectins"/>
    <property type="match status" value="1"/>
</dbReference>
<dbReference type="PROSITE" id="PS00108">
    <property type="entry name" value="PROTEIN_KINASE_ST"/>
    <property type="match status" value="1"/>
</dbReference>
<dbReference type="SUPFAM" id="SSF56112">
    <property type="entry name" value="Protein kinase-like (PK-like)"/>
    <property type="match status" value="1"/>
</dbReference>
<dbReference type="InterPro" id="IPR033734">
    <property type="entry name" value="Jacalin-like_lectin_dom_plant"/>
</dbReference>
<dbReference type="InterPro" id="IPR001245">
    <property type="entry name" value="Ser-Thr/Tyr_kinase_cat_dom"/>
</dbReference>
<evidence type="ECO:0008006" key="5">
    <source>
        <dbReference type="Google" id="ProtNLM"/>
    </source>
</evidence>
<dbReference type="CDD" id="cd13999">
    <property type="entry name" value="STKc_MAP3K-like"/>
    <property type="match status" value="1"/>
</dbReference>
<dbReference type="Gene3D" id="2.100.10.30">
    <property type="entry name" value="Jacalin-like lectin domain"/>
    <property type="match status" value="1"/>
</dbReference>
<evidence type="ECO:0000259" key="1">
    <source>
        <dbReference type="PROSITE" id="PS50011"/>
    </source>
</evidence>
<dbReference type="InterPro" id="IPR008271">
    <property type="entry name" value="Ser/Thr_kinase_AS"/>
</dbReference>
<dbReference type="Proteomes" id="UP001497444">
    <property type="component" value="Chromosome 10"/>
</dbReference>
<dbReference type="InterPro" id="IPR001229">
    <property type="entry name" value="Jacalin-like_lectin_dom"/>
</dbReference>
<organism evidence="3 4">
    <name type="scientific">Sphagnum jensenii</name>
    <dbReference type="NCBI Taxonomy" id="128206"/>
    <lineage>
        <taxon>Eukaryota</taxon>
        <taxon>Viridiplantae</taxon>
        <taxon>Streptophyta</taxon>
        <taxon>Embryophyta</taxon>
        <taxon>Bryophyta</taxon>
        <taxon>Sphagnophytina</taxon>
        <taxon>Sphagnopsida</taxon>
        <taxon>Sphagnales</taxon>
        <taxon>Sphagnaceae</taxon>
        <taxon>Sphagnum</taxon>
    </lineage>
</organism>
<sequence length="670" mass="74978">MASNFVLLAGKAIAEGLDLTSGDNEHFLKLNRHQCKYVAQKMSESREVLEVLESDVGYVVRCEAALKELYRVLTNALSLIKDCRFEPSLSKDDHHESWLRAAITQRSYERSEDFEEICYDLQWCTSIVWISRLQSAATPRDAILEPEHCDGRLGAVHLLKLQRAAIQDREDLRSNLEPLKQGHVCDDSCELSQTDSSLAAHLLQRLNSKPTPTTTEILTSSLWKVDAQDLPPGDILGKGAFGLVMETEWLGQKHAKKVFDDAKKEDFKDESDVLAGLSHPHLLRIVGSSINGKGKLKYALVMELMKEDLSEFLKGTTVPLSILTAVDLMLQVARGLKYMHSRRIVHRDLKSLNILVAPLTAAPELEYSEAWLNAKLADFGLSKTKNSSTSRQTLDIGTRKWMAPELFGIPQDEIDNGSMERPGPRAHPFKADVYSFAIVCSEILTKKNPFPDVQFKDLLKHIRDGGRPELPDGCPRRLASLIKRCWELEPRSRPDFREISRELRYIRGLLLTGDERKDQEVAIPEPIKVQGSWGGTGNPFCDGIATGIKGFTIISEDGYIKRLQVEYDIWGQSFTSRHGGVGNVEEVKLNYPSEYLQQIEGSYDEVPWSVGGRPVIGITSITFKSNFKAYGPYGKPGKDTFESESGKIVGFWGGYGECLDSIGVFTVNLT</sequence>
<dbReference type="Pfam" id="PF01419">
    <property type="entry name" value="Jacalin"/>
    <property type="match status" value="1"/>
</dbReference>
<keyword evidence="4" id="KW-1185">Reference proteome</keyword>
<dbReference type="Gene3D" id="3.30.200.20">
    <property type="entry name" value="Phosphorylase Kinase, domain 1"/>
    <property type="match status" value="1"/>
</dbReference>
<feature type="domain" description="Protein kinase" evidence="1">
    <location>
        <begin position="230"/>
        <end position="506"/>
    </location>
</feature>
<gene>
    <name evidence="3" type="ORF">CSSPJE1EN1_LOCUS2515</name>
</gene>
<dbReference type="Pfam" id="PF07714">
    <property type="entry name" value="PK_Tyr_Ser-Thr"/>
    <property type="match status" value="1"/>
</dbReference>
<dbReference type="Gene3D" id="1.10.510.10">
    <property type="entry name" value="Transferase(Phosphotransferase) domain 1"/>
    <property type="match status" value="1"/>
</dbReference>
<accession>A0ABP0VUH4</accession>
<name>A0ABP0VUH4_9BRYO</name>
<dbReference type="InterPro" id="IPR036404">
    <property type="entry name" value="Jacalin-like_lectin_dom_sf"/>
</dbReference>
<dbReference type="EMBL" id="OZ020105">
    <property type="protein sequence ID" value="CAK9257037.1"/>
    <property type="molecule type" value="Genomic_DNA"/>
</dbReference>
<dbReference type="PANTHER" id="PTHR44329:SF260">
    <property type="entry name" value="PROTEIN KINASE DOMAIN-CONTAINING PROTEIN"/>
    <property type="match status" value="1"/>
</dbReference>
<dbReference type="PANTHER" id="PTHR44329">
    <property type="entry name" value="SERINE/THREONINE-PROTEIN KINASE TNNI3K-RELATED"/>
    <property type="match status" value="1"/>
</dbReference>
<dbReference type="PROSITE" id="PS51752">
    <property type="entry name" value="JACALIN_LECTIN"/>
    <property type="match status" value="1"/>
</dbReference>
<evidence type="ECO:0000313" key="4">
    <source>
        <dbReference type="Proteomes" id="UP001497444"/>
    </source>
</evidence>
<proteinExistence type="predicted"/>
<dbReference type="InterPro" id="IPR011009">
    <property type="entry name" value="Kinase-like_dom_sf"/>
</dbReference>
<protein>
    <recommendedName>
        <fullName evidence="5">Jacalin-type lectin domain-containing protein</fullName>
    </recommendedName>
</protein>
<dbReference type="InterPro" id="IPR051681">
    <property type="entry name" value="Ser/Thr_Kinases-Pseudokinases"/>
</dbReference>
<dbReference type="InterPro" id="IPR000719">
    <property type="entry name" value="Prot_kinase_dom"/>
</dbReference>
<dbReference type="PROSITE" id="PS50011">
    <property type="entry name" value="PROTEIN_KINASE_DOM"/>
    <property type="match status" value="1"/>
</dbReference>
<evidence type="ECO:0000313" key="3">
    <source>
        <dbReference type="EMBL" id="CAK9257037.1"/>
    </source>
</evidence>
<evidence type="ECO:0000259" key="2">
    <source>
        <dbReference type="PROSITE" id="PS51752"/>
    </source>
</evidence>
<feature type="domain" description="Jacalin-type lectin" evidence="2">
    <location>
        <begin position="524"/>
        <end position="668"/>
    </location>
</feature>
<reference evidence="3" key="1">
    <citation type="submission" date="2024-02" db="EMBL/GenBank/DDBJ databases">
        <authorList>
            <consortium name="ELIXIR-Norway"/>
            <consortium name="Elixir Norway"/>
        </authorList>
    </citation>
    <scope>NUCLEOTIDE SEQUENCE</scope>
</reference>
<dbReference type="SMART" id="SM00915">
    <property type="entry name" value="Jacalin"/>
    <property type="match status" value="1"/>
</dbReference>
<dbReference type="SMART" id="SM00220">
    <property type="entry name" value="S_TKc"/>
    <property type="match status" value="1"/>
</dbReference>
<dbReference type="CDD" id="cd09612">
    <property type="entry name" value="Jacalin"/>
    <property type="match status" value="1"/>
</dbReference>